<feature type="signal peptide" evidence="1">
    <location>
        <begin position="1"/>
        <end position="23"/>
    </location>
</feature>
<name>A0A2T2P188_CORCC</name>
<accession>A0A2T2P188</accession>
<dbReference type="AlphaFoldDB" id="A0A2T2P188"/>
<evidence type="ECO:0000313" key="2">
    <source>
        <dbReference type="EMBL" id="PSN71450.1"/>
    </source>
</evidence>
<protein>
    <submittedName>
        <fullName evidence="2">Uncharacterized protein</fullName>
    </submittedName>
</protein>
<feature type="chain" id="PRO_5015746950" evidence="1">
    <location>
        <begin position="24"/>
        <end position="102"/>
    </location>
</feature>
<gene>
    <name evidence="2" type="ORF">BS50DRAFT_570806</name>
</gene>
<keyword evidence="3" id="KW-1185">Reference proteome</keyword>
<sequence length="102" mass="11188">MHIPLFFLVFVAVAANPFPYAEPEVTEAPAETDLLPEPNITSGHKNPHKEPTPTFKLPCECPAAIVPINQLTPEEKCEFEYSHAMACFYRAKGGCPSPTLSC</sequence>
<keyword evidence="1" id="KW-0732">Signal</keyword>
<dbReference type="OrthoDB" id="3783411at2759"/>
<organism evidence="2 3">
    <name type="scientific">Corynespora cassiicola Philippines</name>
    <dbReference type="NCBI Taxonomy" id="1448308"/>
    <lineage>
        <taxon>Eukaryota</taxon>
        <taxon>Fungi</taxon>
        <taxon>Dikarya</taxon>
        <taxon>Ascomycota</taxon>
        <taxon>Pezizomycotina</taxon>
        <taxon>Dothideomycetes</taxon>
        <taxon>Pleosporomycetidae</taxon>
        <taxon>Pleosporales</taxon>
        <taxon>Corynesporascaceae</taxon>
        <taxon>Corynespora</taxon>
    </lineage>
</organism>
<dbReference type="EMBL" id="KZ678131">
    <property type="protein sequence ID" value="PSN71450.1"/>
    <property type="molecule type" value="Genomic_DNA"/>
</dbReference>
<evidence type="ECO:0000256" key="1">
    <source>
        <dbReference type="SAM" id="SignalP"/>
    </source>
</evidence>
<proteinExistence type="predicted"/>
<evidence type="ECO:0000313" key="3">
    <source>
        <dbReference type="Proteomes" id="UP000240883"/>
    </source>
</evidence>
<reference evidence="2 3" key="1">
    <citation type="journal article" date="2018" name="Front. Microbiol.">
        <title>Genome-Wide Analysis of Corynespora cassiicola Leaf Fall Disease Putative Effectors.</title>
        <authorList>
            <person name="Lopez D."/>
            <person name="Ribeiro S."/>
            <person name="Label P."/>
            <person name="Fumanal B."/>
            <person name="Venisse J.S."/>
            <person name="Kohler A."/>
            <person name="de Oliveira R.R."/>
            <person name="Labutti K."/>
            <person name="Lipzen A."/>
            <person name="Lail K."/>
            <person name="Bauer D."/>
            <person name="Ohm R.A."/>
            <person name="Barry K.W."/>
            <person name="Spatafora J."/>
            <person name="Grigoriev I.V."/>
            <person name="Martin F.M."/>
            <person name="Pujade-Renaud V."/>
        </authorList>
    </citation>
    <scope>NUCLEOTIDE SEQUENCE [LARGE SCALE GENOMIC DNA]</scope>
    <source>
        <strain evidence="2 3">Philippines</strain>
    </source>
</reference>
<dbReference type="Proteomes" id="UP000240883">
    <property type="component" value="Unassembled WGS sequence"/>
</dbReference>